<protein>
    <recommendedName>
        <fullName evidence="3">Helix-turn-helix domain-containing protein</fullName>
    </recommendedName>
</protein>
<comment type="caution">
    <text evidence="1">The sequence shown here is derived from an EMBL/GenBank/DDBJ whole genome shotgun (WGS) entry which is preliminary data.</text>
</comment>
<dbReference type="Proteomes" id="UP001501195">
    <property type="component" value="Unassembled WGS sequence"/>
</dbReference>
<dbReference type="RefSeq" id="WP_345711467.1">
    <property type="nucleotide sequence ID" value="NZ_BAABIL010000152.1"/>
</dbReference>
<sequence length="66" mass="7539">MDTHTPETEASEPFIGSAAVAALIGKTPRWVVINQQRLALPRYRLGAHWRYRRPEVLAWLDAQAVR</sequence>
<evidence type="ECO:0008006" key="3">
    <source>
        <dbReference type="Google" id="ProtNLM"/>
    </source>
</evidence>
<gene>
    <name evidence="1" type="ORF">GCM10023225_11790</name>
</gene>
<dbReference type="EMBL" id="BAABIL010000152">
    <property type="protein sequence ID" value="GAA4971719.1"/>
    <property type="molecule type" value="Genomic_DNA"/>
</dbReference>
<evidence type="ECO:0000313" key="2">
    <source>
        <dbReference type="Proteomes" id="UP001501195"/>
    </source>
</evidence>
<reference evidence="2" key="1">
    <citation type="journal article" date="2019" name="Int. J. Syst. Evol. Microbiol.">
        <title>The Global Catalogue of Microorganisms (GCM) 10K type strain sequencing project: providing services to taxonomists for standard genome sequencing and annotation.</title>
        <authorList>
            <consortium name="The Broad Institute Genomics Platform"/>
            <consortium name="The Broad Institute Genome Sequencing Center for Infectious Disease"/>
            <person name="Wu L."/>
            <person name="Ma J."/>
        </authorList>
    </citation>
    <scope>NUCLEOTIDE SEQUENCE [LARGE SCALE GENOMIC DNA]</scope>
    <source>
        <strain evidence="2">JCM 18126</strain>
    </source>
</reference>
<evidence type="ECO:0000313" key="1">
    <source>
        <dbReference type="EMBL" id="GAA4971719.1"/>
    </source>
</evidence>
<organism evidence="1 2">
    <name type="scientific">Kineococcus glutinatus</name>
    <dbReference type="NCBI Taxonomy" id="1070872"/>
    <lineage>
        <taxon>Bacteria</taxon>
        <taxon>Bacillati</taxon>
        <taxon>Actinomycetota</taxon>
        <taxon>Actinomycetes</taxon>
        <taxon>Kineosporiales</taxon>
        <taxon>Kineosporiaceae</taxon>
        <taxon>Kineococcus</taxon>
    </lineage>
</organism>
<name>A0ABP9HIP4_9ACTN</name>
<keyword evidence="2" id="KW-1185">Reference proteome</keyword>
<proteinExistence type="predicted"/>
<accession>A0ABP9HIP4</accession>